<name>A0A1F5YH98_9BACT</name>
<reference evidence="1 2" key="1">
    <citation type="journal article" date="2016" name="Nat. Commun.">
        <title>Thousands of microbial genomes shed light on interconnected biogeochemical processes in an aquifer system.</title>
        <authorList>
            <person name="Anantharaman K."/>
            <person name="Brown C.T."/>
            <person name="Hug L.A."/>
            <person name="Sharon I."/>
            <person name="Castelle C.J."/>
            <person name="Probst A.J."/>
            <person name="Thomas B.C."/>
            <person name="Singh A."/>
            <person name="Wilkins M.J."/>
            <person name="Karaoz U."/>
            <person name="Brodie E.L."/>
            <person name="Williams K.H."/>
            <person name="Hubbard S.S."/>
            <person name="Banfield J.F."/>
        </authorList>
    </citation>
    <scope>NUCLEOTIDE SEQUENCE [LARGE SCALE GENOMIC DNA]</scope>
</reference>
<dbReference type="Proteomes" id="UP000178230">
    <property type="component" value="Unassembled WGS sequence"/>
</dbReference>
<dbReference type="PANTHER" id="PTHR34070">
    <property type="entry name" value="ARMADILLO-TYPE FOLD"/>
    <property type="match status" value="1"/>
</dbReference>
<accession>A0A1F5YH98</accession>
<dbReference type="SUPFAM" id="SSF48371">
    <property type="entry name" value="ARM repeat"/>
    <property type="match status" value="1"/>
</dbReference>
<dbReference type="Gene3D" id="1.25.10.90">
    <property type="match status" value="1"/>
</dbReference>
<evidence type="ECO:0000313" key="1">
    <source>
        <dbReference type="EMBL" id="OGF99555.1"/>
    </source>
</evidence>
<evidence type="ECO:0000313" key="2">
    <source>
        <dbReference type="Proteomes" id="UP000178230"/>
    </source>
</evidence>
<comment type="caution">
    <text evidence="1">The sequence shown here is derived from an EMBL/GenBank/DDBJ whole genome shotgun (WGS) entry which is preliminary data.</text>
</comment>
<dbReference type="InterPro" id="IPR016024">
    <property type="entry name" value="ARM-type_fold"/>
</dbReference>
<dbReference type="PANTHER" id="PTHR34070:SF1">
    <property type="entry name" value="DNA ALKYLATION REPAIR PROTEIN"/>
    <property type="match status" value="1"/>
</dbReference>
<proteinExistence type="predicted"/>
<dbReference type="EMBL" id="MFIY01000047">
    <property type="protein sequence ID" value="OGF99555.1"/>
    <property type="molecule type" value="Genomic_DNA"/>
</dbReference>
<dbReference type="Pfam" id="PF08713">
    <property type="entry name" value="DNA_alkylation"/>
    <property type="match status" value="1"/>
</dbReference>
<gene>
    <name evidence="1" type="ORF">A2Y99_04275</name>
</gene>
<organism evidence="1 2">
    <name type="scientific">Candidatus Gottesmanbacteria bacterium RBG_13_37_7</name>
    <dbReference type="NCBI Taxonomy" id="1798369"/>
    <lineage>
        <taxon>Bacteria</taxon>
        <taxon>Candidatus Gottesmaniibacteriota</taxon>
    </lineage>
</organism>
<dbReference type="InterPro" id="IPR014825">
    <property type="entry name" value="DNA_alkylation"/>
</dbReference>
<dbReference type="CDD" id="cd06561">
    <property type="entry name" value="AlkD_like"/>
    <property type="match status" value="1"/>
</dbReference>
<sequence>MSELSKITEELNHLQNPEKALNLSRFFKTGKGEYGEGDIFLGITVPQQRMLAKKYLHLSLKDTLKLLSSSVHEHRLTALFILIDKFRKESEDGRKPIFESCLKNTKYINNWDLVDLSAPNIIGSFLLEKDCSILDKLAKSQSVWEKRIAIVSTYEFIRNNRFKNTLRIAQLLLYDKHDLVHKAVGWMLREVGKRNISAEIDFLDKYCQIMPRTMLRYAIEKFDIKERKYYLSK</sequence>
<dbReference type="AlphaFoldDB" id="A0A1F5YH98"/>
<protein>
    <submittedName>
        <fullName evidence="1">DNA alkylation repair protein</fullName>
    </submittedName>
</protein>